<evidence type="ECO:0000313" key="1">
    <source>
        <dbReference type="EMBL" id="ACZ11205.1"/>
    </source>
</evidence>
<dbReference type="STRING" id="525898.Sdel_0167"/>
<dbReference type="KEGG" id="sdl:Sdel_0167"/>
<keyword evidence="2" id="KW-1185">Reference proteome</keyword>
<dbReference type="Proteomes" id="UP000002222">
    <property type="component" value="Chromosome"/>
</dbReference>
<dbReference type="eggNOG" id="ENOG503190V">
    <property type="taxonomic scope" value="Bacteria"/>
</dbReference>
<dbReference type="RefSeq" id="WP_012855971.1">
    <property type="nucleotide sequence ID" value="NC_013512.1"/>
</dbReference>
<gene>
    <name evidence="1" type="ordered locus">Sdel_0167</name>
</gene>
<proteinExistence type="predicted"/>
<protein>
    <recommendedName>
        <fullName evidence="3">Periplasmic protein</fullName>
    </recommendedName>
</protein>
<dbReference type="OrthoDB" id="5338450at2"/>
<name>D1AZ67_SULD5</name>
<dbReference type="HOGENOM" id="CLU_087952_0_0_7"/>
<dbReference type="EMBL" id="CP001816">
    <property type="protein sequence ID" value="ACZ11205.1"/>
    <property type="molecule type" value="Genomic_DNA"/>
</dbReference>
<reference evidence="1 2" key="2">
    <citation type="journal article" date="2010" name="Stand. Genomic Sci.">
        <title>Complete genome sequence of Sulfurospirillum deleyianum type strain (5175).</title>
        <authorList>
            <person name="Sikorski J."/>
            <person name="Lapidus A."/>
            <person name="Copeland A."/>
            <person name="Glavina Del Rio T."/>
            <person name="Nolan M."/>
            <person name="Lucas S."/>
            <person name="Chen F."/>
            <person name="Tice H."/>
            <person name="Cheng J.F."/>
            <person name="Saunders E."/>
            <person name="Bruce D."/>
            <person name="Goodwin L."/>
            <person name="Pitluck S."/>
            <person name="Ovchinnikova G."/>
            <person name="Pati A."/>
            <person name="Ivanova N."/>
            <person name="Mavromatis K."/>
            <person name="Chen A."/>
            <person name="Palaniappan K."/>
            <person name="Chain P."/>
            <person name="Land M."/>
            <person name="Hauser L."/>
            <person name="Chang Y.J."/>
            <person name="Jeffries C.D."/>
            <person name="Brettin T."/>
            <person name="Detter J.C."/>
            <person name="Han C."/>
            <person name="Rohde M."/>
            <person name="Lang E."/>
            <person name="Spring S."/>
            <person name="Goker M."/>
            <person name="Bristow J."/>
            <person name="Eisen J.A."/>
            <person name="Markowitz V."/>
            <person name="Hugenholtz P."/>
            <person name="Kyrpides N.C."/>
            <person name="Klenk H.P."/>
        </authorList>
    </citation>
    <scope>NUCLEOTIDE SEQUENCE [LARGE SCALE GENOMIC DNA]</scope>
    <source>
        <strain evidence="2">ATCC 51133 / DSM 6946 / 5175</strain>
    </source>
</reference>
<evidence type="ECO:0000313" key="2">
    <source>
        <dbReference type="Proteomes" id="UP000002222"/>
    </source>
</evidence>
<accession>D1AZ67</accession>
<organism evidence="1 2">
    <name type="scientific">Sulfurospirillum deleyianum (strain ATCC 51133 / DSM 6946 / 5175)</name>
    <dbReference type="NCBI Taxonomy" id="525898"/>
    <lineage>
        <taxon>Bacteria</taxon>
        <taxon>Pseudomonadati</taxon>
        <taxon>Campylobacterota</taxon>
        <taxon>Epsilonproteobacteria</taxon>
        <taxon>Campylobacterales</taxon>
        <taxon>Sulfurospirillaceae</taxon>
        <taxon>Sulfurospirillum</taxon>
    </lineage>
</organism>
<dbReference type="AlphaFoldDB" id="D1AZ67"/>
<sequence length="271" mass="30965" precursor="true">MKKLFIILTLALSLLGASPLDEKIKSFVGSSKYEAQKNLIQVLFAQKDQFLTSNGEINSVKVISVLKKNGLLQLLYDRPIQLRLAFRTQQDPFIFLKIINESLELMGYSYFLTNNALRDSGGFVWEIYLQTEHVLDPEIFAKTLEAKGCYITNIVRNENHYWFYDINSDRAFLSAKKVESGVTTPLGKPLKPYWIDIKNAKEIVINAQSSDKWFPDVDFFDENLNLLHAIKSEESTRTLKLEVPLGAVYLKISDAVMLDNIKHGLSLHVKE</sequence>
<reference evidence="2" key="1">
    <citation type="submission" date="2009-11" db="EMBL/GenBank/DDBJ databases">
        <title>The complete genome of Sulfurospirillum deleyianum DSM 6946.</title>
        <authorList>
            <consortium name="US DOE Joint Genome Institute (JGI-PGF)"/>
            <person name="Lucas S."/>
            <person name="Copeland A."/>
            <person name="Lapidus A."/>
            <person name="Glavina del Rio T."/>
            <person name="Dalin E."/>
            <person name="Tice H."/>
            <person name="Bruce D."/>
            <person name="Goodwin L."/>
            <person name="Pitluck S."/>
            <person name="Kyrpides N."/>
            <person name="Mavromatis K."/>
            <person name="Ivanova N."/>
            <person name="Ovchinnikova G."/>
            <person name="Munk A.C."/>
            <person name="Lu M."/>
            <person name="Brettin T."/>
            <person name="Detter J.C."/>
            <person name="Han C."/>
            <person name="Tapia R."/>
            <person name="Larimer F."/>
            <person name="Land M."/>
            <person name="Hauser L."/>
            <person name="Markowitz V."/>
            <person name="Cheng J.F."/>
            <person name="Hugenholtz P."/>
            <person name="Woyke T."/>
            <person name="Wu D."/>
            <person name="Aumann P."/>
            <person name="Schneider S."/>
            <person name="Lang E."/>
            <person name="Spring S."/>
            <person name="Klenk H.P."/>
            <person name="Eisen J.A."/>
        </authorList>
    </citation>
    <scope>NUCLEOTIDE SEQUENCE [LARGE SCALE GENOMIC DNA]</scope>
    <source>
        <strain evidence="2">ATCC 51133 / DSM 6946 / 5175</strain>
    </source>
</reference>
<evidence type="ECO:0008006" key="3">
    <source>
        <dbReference type="Google" id="ProtNLM"/>
    </source>
</evidence>